<dbReference type="Proteomes" id="UP000001449">
    <property type="component" value="Chromosome 6"/>
</dbReference>
<evidence type="ECO:0000313" key="3">
    <source>
        <dbReference type="EMBL" id="EED91424.1"/>
    </source>
</evidence>
<dbReference type="OMA" id="MNCASNA"/>
<feature type="signal peptide" evidence="2">
    <location>
        <begin position="1"/>
        <end position="16"/>
    </location>
</feature>
<dbReference type="GO" id="GO:0003729">
    <property type="term" value="F:mRNA binding"/>
    <property type="evidence" value="ECO:0000318"/>
    <property type="project" value="GO_Central"/>
</dbReference>
<protein>
    <recommendedName>
        <fullName evidence="5">Pentacotripeptide-repeat region of PRORP domain-containing protein</fullName>
    </recommendedName>
</protein>
<dbReference type="eggNOG" id="ENOG502SN1B">
    <property type="taxonomic scope" value="Eukaryota"/>
</dbReference>
<feature type="chain" id="PRO_5002866263" description="Pentacotripeptide-repeat region of PRORP domain-containing protein" evidence="2">
    <location>
        <begin position="17"/>
        <end position="850"/>
    </location>
</feature>
<keyword evidence="1" id="KW-0677">Repeat</keyword>
<keyword evidence="4" id="KW-1185">Reference proteome</keyword>
<organism evidence="3 4">
    <name type="scientific">Thalassiosira pseudonana</name>
    <name type="common">Marine diatom</name>
    <name type="synonym">Cyclotella nana</name>
    <dbReference type="NCBI Taxonomy" id="35128"/>
    <lineage>
        <taxon>Eukaryota</taxon>
        <taxon>Sar</taxon>
        <taxon>Stramenopiles</taxon>
        <taxon>Ochrophyta</taxon>
        <taxon>Bacillariophyta</taxon>
        <taxon>Coscinodiscophyceae</taxon>
        <taxon>Thalassiosirophycidae</taxon>
        <taxon>Thalassiosirales</taxon>
        <taxon>Thalassiosiraceae</taxon>
        <taxon>Thalassiosira</taxon>
    </lineage>
</organism>
<dbReference type="AlphaFoldDB" id="B8C504"/>
<evidence type="ECO:0000313" key="4">
    <source>
        <dbReference type="Proteomes" id="UP000001449"/>
    </source>
</evidence>
<sequence length="850" mass="93719">MTFIIIGIHRFTDVLAVCLSSTSASTFARLRGDSQTTSRRSSFDLKMLEAAETGDEFLLSSLSSEADLSRQQEVCTEEPSTTASTATDLHHRGYASLSLPSPSSLVPTYTTIQQYDPHSLWGIAVGSTFQTCAFSSSDGSTSGDLNEEFDAFCVLISLIFTVPISAAIHDNPQQIISLSESGDVAKSEEILYQMQTSAISQKDKATLPDIDSYTAFMNALLEKQYELMDASRNDNTTNNNKNDATTFSDEQGAIKVVALAETAHDVLIQMEDISGVSDHYTSMRLTGGIDSSSLRDASLKPTSHHYDAVISAFVNATIAAHDAKYTSHLTKNAPYIVQRWLQRMETLSFDPQSGVAPSVETYHRVMEACASSSGTATFSRQNNKAPILTQAIFDKLKQSTNLRPTDKEYRLLIRTWCGSSCKDAAYKATGLWMTMLKAFKGGIEEMEPTLDDGKMVLEAWSRAINKHSARRAQNILLAMEKLHNAKKSDVKPDLDCYRYVLTAMSRSKVPEVGKNVAKLFKTMEDGHIFPDTQCFDAAIETLMNCASNARGDEANDFSKMAESMLVQMEKEQDRSSVSVVKPSATTYTHVIQALGVRKSKSAAEKADALLRRMESKYAEGDESMKPTRDSYVGTIHAYGNCGSTYSFINANEVLQRMIAQYSGGNESARPDVCSYHAVIRACANAANNNLSPDKEKEALVMAISTVQNMKKSENFHPNAKSYLLLLQCCTNLLPSGNEREKALCSVFRCCCKDGLVSQHALKEFQSAVSNEVYHREVVNDAPSYNGVKALPEKWTRNLGFKVRMQEAEGGKRSPVISVSGAVISSTAYNDYRMRRRWAKTNQKLLQGGRM</sequence>
<dbReference type="HOGENOM" id="CLU_335738_0_0_1"/>
<dbReference type="InParanoid" id="B8C504"/>
<dbReference type="GeneID" id="7451114"/>
<dbReference type="Gene3D" id="1.25.40.10">
    <property type="entry name" value="Tetratricopeptide repeat domain"/>
    <property type="match status" value="2"/>
</dbReference>
<gene>
    <name evidence="3" type="ORF">THAPSDRAFT_5907</name>
</gene>
<dbReference type="InterPro" id="IPR051222">
    <property type="entry name" value="PPR/CCM1_RNA-binding"/>
</dbReference>
<dbReference type="STRING" id="35128.B8C504"/>
<name>B8C504_THAPS</name>
<proteinExistence type="predicted"/>
<dbReference type="GO" id="GO:0006397">
    <property type="term" value="P:mRNA processing"/>
    <property type="evidence" value="ECO:0000318"/>
    <property type="project" value="GO_Central"/>
</dbReference>
<reference evidence="3 4" key="1">
    <citation type="journal article" date="2004" name="Science">
        <title>The genome of the diatom Thalassiosira pseudonana: ecology, evolution, and metabolism.</title>
        <authorList>
            <person name="Armbrust E.V."/>
            <person name="Berges J.A."/>
            <person name="Bowler C."/>
            <person name="Green B.R."/>
            <person name="Martinez D."/>
            <person name="Putnam N.H."/>
            <person name="Zhou S."/>
            <person name="Allen A.E."/>
            <person name="Apt K.E."/>
            <person name="Bechner M."/>
            <person name="Brzezinski M.A."/>
            <person name="Chaal B.K."/>
            <person name="Chiovitti A."/>
            <person name="Davis A.K."/>
            <person name="Demarest M.S."/>
            <person name="Detter J.C."/>
            <person name="Glavina T."/>
            <person name="Goodstein D."/>
            <person name="Hadi M.Z."/>
            <person name="Hellsten U."/>
            <person name="Hildebrand M."/>
            <person name="Jenkins B.D."/>
            <person name="Jurka J."/>
            <person name="Kapitonov V.V."/>
            <person name="Kroger N."/>
            <person name="Lau W.W."/>
            <person name="Lane T.W."/>
            <person name="Larimer F.W."/>
            <person name="Lippmeier J.C."/>
            <person name="Lucas S."/>
            <person name="Medina M."/>
            <person name="Montsant A."/>
            <person name="Obornik M."/>
            <person name="Parker M.S."/>
            <person name="Palenik B."/>
            <person name="Pazour G.J."/>
            <person name="Richardson P.M."/>
            <person name="Rynearson T.A."/>
            <person name="Saito M.A."/>
            <person name="Schwartz D.C."/>
            <person name="Thamatrakoln K."/>
            <person name="Valentin K."/>
            <person name="Vardi A."/>
            <person name="Wilkerson F.P."/>
            <person name="Rokhsar D.S."/>
        </authorList>
    </citation>
    <scope>NUCLEOTIDE SEQUENCE [LARGE SCALE GENOMIC DNA]</scope>
    <source>
        <strain evidence="3 4">CCMP1335</strain>
    </source>
</reference>
<keyword evidence="2" id="KW-0732">Signal</keyword>
<dbReference type="KEGG" id="tps:THAPSDRAFT_5907"/>
<dbReference type="PANTHER" id="PTHR47942:SF63">
    <property type="entry name" value="PENTATRICOPEPTIDE REPEAT-CONTAINING PROTEIN"/>
    <property type="match status" value="1"/>
</dbReference>
<dbReference type="RefSeq" id="XP_002291317.1">
    <property type="nucleotide sequence ID" value="XM_002291281.1"/>
</dbReference>
<reference evidence="3 4" key="2">
    <citation type="journal article" date="2008" name="Nature">
        <title>The Phaeodactylum genome reveals the evolutionary history of diatom genomes.</title>
        <authorList>
            <person name="Bowler C."/>
            <person name="Allen A.E."/>
            <person name="Badger J.H."/>
            <person name="Grimwood J."/>
            <person name="Jabbari K."/>
            <person name="Kuo A."/>
            <person name="Maheswari U."/>
            <person name="Martens C."/>
            <person name="Maumus F."/>
            <person name="Otillar R.P."/>
            <person name="Rayko E."/>
            <person name="Salamov A."/>
            <person name="Vandepoele K."/>
            <person name="Beszteri B."/>
            <person name="Gruber A."/>
            <person name="Heijde M."/>
            <person name="Katinka M."/>
            <person name="Mock T."/>
            <person name="Valentin K."/>
            <person name="Verret F."/>
            <person name="Berges J.A."/>
            <person name="Brownlee C."/>
            <person name="Cadoret J.P."/>
            <person name="Chiovitti A."/>
            <person name="Choi C.J."/>
            <person name="Coesel S."/>
            <person name="De Martino A."/>
            <person name="Detter J.C."/>
            <person name="Durkin C."/>
            <person name="Falciatore A."/>
            <person name="Fournet J."/>
            <person name="Haruta M."/>
            <person name="Huysman M.J."/>
            <person name="Jenkins B.D."/>
            <person name="Jiroutova K."/>
            <person name="Jorgensen R.E."/>
            <person name="Joubert Y."/>
            <person name="Kaplan A."/>
            <person name="Kroger N."/>
            <person name="Kroth P.G."/>
            <person name="La Roche J."/>
            <person name="Lindquist E."/>
            <person name="Lommer M."/>
            <person name="Martin-Jezequel V."/>
            <person name="Lopez P.J."/>
            <person name="Lucas S."/>
            <person name="Mangogna M."/>
            <person name="McGinnis K."/>
            <person name="Medlin L.K."/>
            <person name="Montsant A."/>
            <person name="Oudot-Le Secq M.P."/>
            <person name="Napoli C."/>
            <person name="Obornik M."/>
            <person name="Parker M.S."/>
            <person name="Petit J.L."/>
            <person name="Porcel B.M."/>
            <person name="Poulsen N."/>
            <person name="Robison M."/>
            <person name="Rychlewski L."/>
            <person name="Rynearson T.A."/>
            <person name="Schmutz J."/>
            <person name="Shapiro H."/>
            <person name="Siaut M."/>
            <person name="Stanley M."/>
            <person name="Sussman M.R."/>
            <person name="Taylor A.R."/>
            <person name="Vardi A."/>
            <person name="von Dassow P."/>
            <person name="Vyverman W."/>
            <person name="Willis A."/>
            <person name="Wyrwicz L.S."/>
            <person name="Rokhsar D.S."/>
            <person name="Weissenbach J."/>
            <person name="Armbrust E.V."/>
            <person name="Green B.R."/>
            <person name="Van de Peer Y."/>
            <person name="Grigoriev I.V."/>
        </authorList>
    </citation>
    <scope>NUCLEOTIDE SEQUENCE [LARGE SCALE GENOMIC DNA]</scope>
    <source>
        <strain evidence="3 4">CCMP1335</strain>
    </source>
</reference>
<dbReference type="PANTHER" id="PTHR47942">
    <property type="entry name" value="TETRATRICOPEPTIDE REPEAT (TPR)-LIKE SUPERFAMILY PROTEIN-RELATED"/>
    <property type="match status" value="1"/>
</dbReference>
<evidence type="ECO:0000256" key="2">
    <source>
        <dbReference type="SAM" id="SignalP"/>
    </source>
</evidence>
<dbReference type="GO" id="GO:0005737">
    <property type="term" value="C:cytoplasm"/>
    <property type="evidence" value="ECO:0000318"/>
    <property type="project" value="GO_Central"/>
</dbReference>
<accession>B8C504</accession>
<dbReference type="PaxDb" id="35128-Thaps5907"/>
<dbReference type="InterPro" id="IPR011990">
    <property type="entry name" value="TPR-like_helical_dom_sf"/>
</dbReference>
<dbReference type="EMBL" id="CM000643">
    <property type="protein sequence ID" value="EED91424.1"/>
    <property type="molecule type" value="Genomic_DNA"/>
</dbReference>
<evidence type="ECO:0008006" key="5">
    <source>
        <dbReference type="Google" id="ProtNLM"/>
    </source>
</evidence>
<evidence type="ECO:0000256" key="1">
    <source>
        <dbReference type="ARBA" id="ARBA00022737"/>
    </source>
</evidence>